<reference evidence="1" key="1">
    <citation type="submission" date="2019-02" db="EMBL/GenBank/DDBJ databases">
        <authorList>
            <person name="Pothier F.J."/>
        </authorList>
    </citation>
    <scope>NUCLEOTIDE SEQUENCE</scope>
    <source>
        <strain evidence="1">CI-1B</strain>
    </source>
</reference>
<protein>
    <submittedName>
        <fullName evidence="1">Uncharacterized protein</fullName>
    </submittedName>
</protein>
<evidence type="ECO:0000313" key="2">
    <source>
        <dbReference type="Proteomes" id="UP000328092"/>
    </source>
</evidence>
<proteinExistence type="predicted"/>
<dbReference type="EMBL" id="CAADFC020000029">
    <property type="protein sequence ID" value="VIO77851.1"/>
    <property type="molecule type" value="Genomic_DNA"/>
</dbReference>
<dbReference type="Proteomes" id="UP000328092">
    <property type="component" value="Unassembled WGS sequence"/>
</dbReference>
<comment type="caution">
    <text evidence="1">The sequence shown here is derived from an EMBL/GenBank/DDBJ whole genome shotgun (WGS) entry which is preliminary data.</text>
</comment>
<name>A0A508TU22_9BRAD</name>
<organism evidence="1 2">
    <name type="scientific">Bradyrhizobium ivorense</name>
    <dbReference type="NCBI Taxonomy" id="2511166"/>
    <lineage>
        <taxon>Bacteria</taxon>
        <taxon>Pseudomonadati</taxon>
        <taxon>Pseudomonadota</taxon>
        <taxon>Alphaproteobacteria</taxon>
        <taxon>Hyphomicrobiales</taxon>
        <taxon>Nitrobacteraceae</taxon>
        <taxon>Bradyrhizobium</taxon>
    </lineage>
</organism>
<dbReference type="AlphaFoldDB" id="A0A508TU22"/>
<dbReference type="RefSeq" id="WP_172628314.1">
    <property type="nucleotide sequence ID" value="NZ_CAADFC020000029.1"/>
</dbReference>
<gene>
    <name evidence="1" type="ORF">CI1B_70310</name>
</gene>
<sequence>MTSSGIEGLLLLLVCWTASRVLFAADAIGHGHSAEQIAAVVAVSNHPTGV</sequence>
<accession>A0A508TU22</accession>
<keyword evidence="2" id="KW-1185">Reference proteome</keyword>
<evidence type="ECO:0000313" key="1">
    <source>
        <dbReference type="EMBL" id="VIO77851.1"/>
    </source>
</evidence>